<evidence type="ECO:0000313" key="1">
    <source>
        <dbReference type="EMBL" id="ABJ86595.1"/>
    </source>
</evidence>
<reference evidence="1" key="1">
    <citation type="submission" date="2006-10" db="EMBL/GenBank/DDBJ databases">
        <title>Complete sequence of Solibacter usitatus Ellin6076.</title>
        <authorList>
            <consortium name="US DOE Joint Genome Institute"/>
            <person name="Copeland A."/>
            <person name="Lucas S."/>
            <person name="Lapidus A."/>
            <person name="Barry K."/>
            <person name="Detter J.C."/>
            <person name="Glavina del Rio T."/>
            <person name="Hammon N."/>
            <person name="Israni S."/>
            <person name="Dalin E."/>
            <person name="Tice H."/>
            <person name="Pitluck S."/>
            <person name="Thompson L.S."/>
            <person name="Brettin T."/>
            <person name="Bruce D."/>
            <person name="Han C."/>
            <person name="Tapia R."/>
            <person name="Gilna P."/>
            <person name="Schmutz J."/>
            <person name="Larimer F."/>
            <person name="Land M."/>
            <person name="Hauser L."/>
            <person name="Kyrpides N."/>
            <person name="Mikhailova N."/>
            <person name="Janssen P.H."/>
            <person name="Kuske C.R."/>
            <person name="Richardson P."/>
        </authorList>
    </citation>
    <scope>NUCLEOTIDE SEQUENCE</scope>
    <source>
        <strain evidence="1">Ellin6076</strain>
    </source>
</reference>
<evidence type="ECO:0008006" key="2">
    <source>
        <dbReference type="Google" id="ProtNLM"/>
    </source>
</evidence>
<dbReference type="OrthoDB" id="3579062at2"/>
<dbReference type="AlphaFoldDB" id="Q01US5"/>
<gene>
    <name evidence="1" type="ordered locus">Acid_5648</name>
</gene>
<protein>
    <recommendedName>
        <fullName evidence="2">Antitoxin</fullName>
    </recommendedName>
</protein>
<dbReference type="EMBL" id="CP000473">
    <property type="protein sequence ID" value="ABJ86595.1"/>
    <property type="molecule type" value="Genomic_DNA"/>
</dbReference>
<dbReference type="KEGG" id="sus:Acid_5648"/>
<organism evidence="1">
    <name type="scientific">Solibacter usitatus (strain Ellin6076)</name>
    <dbReference type="NCBI Taxonomy" id="234267"/>
    <lineage>
        <taxon>Bacteria</taxon>
        <taxon>Pseudomonadati</taxon>
        <taxon>Acidobacteriota</taxon>
        <taxon>Terriglobia</taxon>
        <taxon>Bryobacterales</taxon>
        <taxon>Solibacteraceae</taxon>
        <taxon>Candidatus Solibacter</taxon>
    </lineage>
</organism>
<dbReference type="STRING" id="234267.Acid_5648"/>
<dbReference type="InParanoid" id="Q01US5"/>
<sequence length="87" mass="9962">MRTTVTLDPDVERALKATMRTRGVSFKQALNDAIRTGLLKPGSKTRRRFVQKTYSLGAEQNFRWEKALAIADAIEDEEIIRKLALRK</sequence>
<dbReference type="HOGENOM" id="CLU_193746_0_0_0"/>
<proteinExistence type="predicted"/>
<accession>Q01US5</accession>
<name>Q01US5_SOLUE</name>